<feature type="active site" description="Charge relay system" evidence="4">
    <location>
        <position position="439"/>
    </location>
</feature>
<dbReference type="InterPro" id="IPR000997">
    <property type="entry name" value="Cholinesterase"/>
</dbReference>
<dbReference type="SUPFAM" id="SSF53474">
    <property type="entry name" value="alpha/beta-Hydrolases"/>
    <property type="match status" value="1"/>
</dbReference>
<evidence type="ECO:0000256" key="4">
    <source>
        <dbReference type="PIRSR" id="PIRSR600997-1"/>
    </source>
</evidence>
<dbReference type="InterPro" id="IPR019819">
    <property type="entry name" value="Carboxylesterase_B_CS"/>
</dbReference>
<feature type="signal peptide" evidence="5">
    <location>
        <begin position="1"/>
        <end position="26"/>
    </location>
</feature>
<keyword evidence="9" id="KW-1185">Reference proteome</keyword>
<dbReference type="Pfam" id="PF00135">
    <property type="entry name" value="COesterase"/>
    <property type="match status" value="1"/>
</dbReference>
<evidence type="ECO:0000256" key="2">
    <source>
        <dbReference type="ARBA" id="ARBA00010515"/>
    </source>
</evidence>
<evidence type="ECO:0000259" key="7">
    <source>
        <dbReference type="Pfam" id="PF00135"/>
    </source>
</evidence>
<dbReference type="Proteomes" id="UP000197290">
    <property type="component" value="Unassembled WGS sequence"/>
</dbReference>
<name>A0A245ZL31_9SPHN</name>
<dbReference type="InterPro" id="IPR050309">
    <property type="entry name" value="Type-B_Carboxylest/Lipase"/>
</dbReference>
<feature type="chain" id="PRO_5011818706" description="Carboxylic ester hydrolase" evidence="5">
    <location>
        <begin position="27"/>
        <end position="531"/>
    </location>
</feature>
<dbReference type="AlphaFoldDB" id="A0A245ZL31"/>
<dbReference type="InterPro" id="IPR029058">
    <property type="entry name" value="AB_hydrolase_fold"/>
</dbReference>
<feature type="active site" description="Charge relay system" evidence="4">
    <location>
        <position position="338"/>
    </location>
</feature>
<dbReference type="EMBL" id="NBBI01000003">
    <property type="protein sequence ID" value="OWK30433.1"/>
    <property type="molecule type" value="Genomic_DNA"/>
</dbReference>
<evidence type="ECO:0000313" key="9">
    <source>
        <dbReference type="Proteomes" id="UP000197290"/>
    </source>
</evidence>
<dbReference type="PANTHER" id="PTHR11559">
    <property type="entry name" value="CARBOXYLESTERASE"/>
    <property type="match status" value="1"/>
</dbReference>
<dbReference type="GO" id="GO:0004104">
    <property type="term" value="F:cholinesterase activity"/>
    <property type="evidence" value="ECO:0007669"/>
    <property type="project" value="InterPro"/>
</dbReference>
<dbReference type="InterPro" id="IPR002168">
    <property type="entry name" value="Lipase_GDXG_HIS_AS"/>
</dbReference>
<dbReference type="InterPro" id="IPR019826">
    <property type="entry name" value="Carboxylesterase_B_AS"/>
</dbReference>
<comment type="caution">
    <text evidence="8">The sequence shown here is derived from an EMBL/GenBank/DDBJ whole genome shotgun (WGS) entry which is preliminary data.</text>
</comment>
<evidence type="ECO:0000313" key="8">
    <source>
        <dbReference type="EMBL" id="OWK30433.1"/>
    </source>
</evidence>
<organism evidence="8 9">
    <name type="scientific">Sphingomonas dokdonensis</name>
    <dbReference type="NCBI Taxonomy" id="344880"/>
    <lineage>
        <taxon>Bacteria</taxon>
        <taxon>Pseudomonadati</taxon>
        <taxon>Pseudomonadota</taxon>
        <taxon>Alphaproteobacteria</taxon>
        <taxon>Sphingomonadales</taxon>
        <taxon>Sphingomonadaceae</taxon>
        <taxon>Sphingomonas</taxon>
    </lineage>
</organism>
<accession>A0A245ZL31</accession>
<feature type="active site" description="Acyl-ester intermediate" evidence="4">
    <location>
        <position position="221"/>
    </location>
</feature>
<dbReference type="PRINTS" id="PR00878">
    <property type="entry name" value="CHOLNESTRASE"/>
</dbReference>
<keyword evidence="3 5" id="KW-0378">Hydrolase</keyword>
<dbReference type="PROSITE" id="PS00122">
    <property type="entry name" value="CARBOXYLESTERASE_B_1"/>
    <property type="match status" value="1"/>
</dbReference>
<gene>
    <name evidence="8" type="primary">pnbA_2</name>
    <name evidence="8" type="ORF">SPDO_21200</name>
</gene>
<evidence type="ECO:0000256" key="5">
    <source>
        <dbReference type="RuleBase" id="RU361235"/>
    </source>
</evidence>
<feature type="domain" description="Carboxylesterase type B" evidence="7">
    <location>
        <begin position="27"/>
        <end position="518"/>
    </location>
</feature>
<keyword evidence="5" id="KW-0732">Signal</keyword>
<reference evidence="8 9" key="1">
    <citation type="submission" date="2017-03" db="EMBL/GenBank/DDBJ databases">
        <title>Genome sequence of Sphingomonas dokdonensis DSM 21029.</title>
        <authorList>
            <person name="Poehlein A."/>
            <person name="Wuebbeler J.H."/>
            <person name="Steinbuechel A."/>
            <person name="Daniel R."/>
        </authorList>
    </citation>
    <scope>NUCLEOTIDE SEQUENCE [LARGE SCALE GENOMIC DNA]</scope>
    <source>
        <strain evidence="8 9">DSM 21029</strain>
    </source>
</reference>
<proteinExistence type="inferred from homology"/>
<evidence type="ECO:0000256" key="1">
    <source>
        <dbReference type="ARBA" id="ARBA00005964"/>
    </source>
</evidence>
<comment type="similarity">
    <text evidence="1 5">Belongs to the type-B carboxylesterase/lipase family.</text>
</comment>
<evidence type="ECO:0000256" key="6">
    <source>
        <dbReference type="SAM" id="MobiDB-lite"/>
    </source>
</evidence>
<protein>
    <recommendedName>
        <fullName evidence="5">Carboxylic ester hydrolase</fullName>
        <ecNumber evidence="5">3.1.1.-</ecNumber>
    </recommendedName>
</protein>
<dbReference type="PROSITE" id="PS01173">
    <property type="entry name" value="LIPASE_GDXG_HIS"/>
    <property type="match status" value="1"/>
</dbReference>
<evidence type="ECO:0000256" key="3">
    <source>
        <dbReference type="ARBA" id="ARBA00022801"/>
    </source>
</evidence>
<dbReference type="OrthoDB" id="9775851at2"/>
<sequence length="531" mass="57264">MEKSMKIATLLGSAAAGLLIASSAAAQDPVVRTSAGPVRGTDEDGVHVFKGVRYGADTAPVRFQPARAPEPWRETVDAKAYGNTCPQITSGEVSLFASWVNDTPQSEDCLFLNVWTRGLNDGKKRPVMVWFHGGGYVTGSGSSHGYDGVRLAKRGDVVLVTVNHRLNAFGYLNVAGLTDDPRYAKSGNVGSLDMVQSLQWVRDNIVKFGGDPGNVTIFGESGGGAKVSTMMAFPPAKGLFHKVIAQSGSMSLKGFSPAIGTAIAADIMRVAGLQRGEVDKLAAMPFEQLVKVEAKSKSRGAFFRPVTDSTVMPRDPFDPDAPPMSKDVPLLVGTNQTETRLNIGVGDPSTFTMTWEDLPERLGKTLPGTDVAALIAQQRKLHPGDNAGDIFFRVNTWRNYRKTAITQAERKAAQGGAPVYMYQLQWKTPVDGGKWQTPHALDIAFVFDNVAKSRSMVGEGGDQQHMADLMSDAWIAFARTGSPQTKALPTWPTYDAARRATMIFDSKPRVENDPEAKDRALFADLPAGREG</sequence>
<dbReference type="Gene3D" id="3.40.50.1820">
    <property type="entry name" value="alpha/beta hydrolase"/>
    <property type="match status" value="1"/>
</dbReference>
<dbReference type="ESTHER" id="9sphn-a0a245zl31">
    <property type="family name" value="Carb_B_Bacteria"/>
</dbReference>
<dbReference type="InterPro" id="IPR002018">
    <property type="entry name" value="CarbesteraseB"/>
</dbReference>
<feature type="region of interest" description="Disordered" evidence="6">
    <location>
        <begin position="507"/>
        <end position="531"/>
    </location>
</feature>
<dbReference type="PROSITE" id="PS00941">
    <property type="entry name" value="CARBOXYLESTERASE_B_2"/>
    <property type="match status" value="1"/>
</dbReference>
<comment type="similarity">
    <text evidence="2">Belongs to the 'GDXG' lipolytic enzyme family.</text>
</comment>
<dbReference type="EC" id="3.1.1.-" evidence="5"/>